<evidence type="ECO:0000313" key="1">
    <source>
        <dbReference type="EMBL" id="CAA9225382.1"/>
    </source>
</evidence>
<organism evidence="1">
    <name type="scientific">uncultured Chloroflexia bacterium</name>
    <dbReference type="NCBI Taxonomy" id="1672391"/>
    <lineage>
        <taxon>Bacteria</taxon>
        <taxon>Bacillati</taxon>
        <taxon>Chloroflexota</taxon>
        <taxon>Chloroflexia</taxon>
        <taxon>environmental samples</taxon>
    </lineage>
</organism>
<accession>A0A6J4HJZ7</accession>
<name>A0A6J4HJZ7_9CHLR</name>
<reference evidence="1" key="1">
    <citation type="submission" date="2020-02" db="EMBL/GenBank/DDBJ databases">
        <authorList>
            <person name="Meier V. D."/>
        </authorList>
    </citation>
    <scope>NUCLEOTIDE SEQUENCE</scope>
    <source>
        <strain evidence="1">AVDCRST_MAG93</strain>
    </source>
</reference>
<proteinExistence type="predicted"/>
<dbReference type="EMBL" id="CADCTR010000206">
    <property type="protein sequence ID" value="CAA9225382.1"/>
    <property type="molecule type" value="Genomic_DNA"/>
</dbReference>
<feature type="non-terminal residue" evidence="1">
    <location>
        <position position="50"/>
    </location>
</feature>
<sequence length="50" mass="5258">MFYLVVADKVELVKAMAGLLCGGSHLSLESYPGGLGRFKGEIEAIPGLGY</sequence>
<protein>
    <submittedName>
        <fullName evidence="1">Uncharacterized protein</fullName>
    </submittedName>
</protein>
<dbReference type="AlphaFoldDB" id="A0A6J4HJZ7"/>
<gene>
    <name evidence="1" type="ORF">AVDCRST_MAG93-636</name>
</gene>